<accession>A0AAD7PZI1</accession>
<evidence type="ECO:0000256" key="3">
    <source>
        <dbReference type="ARBA" id="ARBA00005684"/>
    </source>
</evidence>
<dbReference type="PANTHER" id="PTHR32518:SF3">
    <property type="entry name" value="4-ALPHA-GLUCANOTRANSFERASE"/>
    <property type="match status" value="1"/>
</dbReference>
<name>A0AAD7PZI1_QUISA</name>
<dbReference type="EMBL" id="JARAOO010000004">
    <property type="protein sequence ID" value="KAJ7972059.1"/>
    <property type="molecule type" value="Genomic_DNA"/>
</dbReference>
<keyword evidence="5" id="KW-0963">Cytoplasm</keyword>
<dbReference type="GO" id="GO:0004134">
    <property type="term" value="F:4-alpha-glucanotransferase activity"/>
    <property type="evidence" value="ECO:0007669"/>
    <property type="project" value="UniProtKB-EC"/>
</dbReference>
<evidence type="ECO:0000313" key="11">
    <source>
        <dbReference type="EMBL" id="KAJ7972059.1"/>
    </source>
</evidence>
<comment type="catalytic activity">
    <reaction evidence="1">
        <text>Transfers a segment of a (1-&gt;4)-alpha-D-glucan to a new position in an acceptor, which may be glucose or a (1-&gt;4)-alpha-D-glucan.</text>
        <dbReference type="EC" id="2.4.1.25"/>
    </reaction>
</comment>
<dbReference type="EC" id="2.4.1.25" evidence="4"/>
<sequence length="106" mass="12471">MPEDVKQEIENEKQRLDGKDVDYEATMATKLSIAKKIFDLEKGLTLNSTSFQGFFSENKDWLKPYAAFCFLRDFFETSDHSQWGRFSHYSKEKLEKLVAKDSLHHE</sequence>
<evidence type="ECO:0000256" key="5">
    <source>
        <dbReference type="ARBA" id="ARBA00022490"/>
    </source>
</evidence>
<gene>
    <name evidence="11" type="ORF">O6P43_010003</name>
</gene>
<evidence type="ECO:0000256" key="1">
    <source>
        <dbReference type="ARBA" id="ARBA00000439"/>
    </source>
</evidence>
<dbReference type="InterPro" id="IPR003385">
    <property type="entry name" value="Glyco_hydro_77"/>
</dbReference>
<keyword evidence="7" id="KW-0808">Transferase</keyword>
<evidence type="ECO:0000256" key="6">
    <source>
        <dbReference type="ARBA" id="ARBA00022676"/>
    </source>
</evidence>
<reference evidence="11" key="1">
    <citation type="journal article" date="2023" name="Science">
        <title>Elucidation of the pathway for biosynthesis of saponin adjuvants from the soapbark tree.</title>
        <authorList>
            <person name="Reed J."/>
            <person name="Orme A."/>
            <person name="El-Demerdash A."/>
            <person name="Owen C."/>
            <person name="Martin L.B.B."/>
            <person name="Misra R.C."/>
            <person name="Kikuchi S."/>
            <person name="Rejzek M."/>
            <person name="Martin A.C."/>
            <person name="Harkess A."/>
            <person name="Leebens-Mack J."/>
            <person name="Louveau T."/>
            <person name="Stephenson M.J."/>
            <person name="Osbourn A."/>
        </authorList>
    </citation>
    <scope>NUCLEOTIDE SEQUENCE</scope>
    <source>
        <strain evidence="11">S10</strain>
    </source>
</reference>
<dbReference type="InterPro" id="IPR017853">
    <property type="entry name" value="GH"/>
</dbReference>
<comment type="caution">
    <text evidence="11">The sequence shown here is derived from an EMBL/GenBank/DDBJ whole genome shotgun (WGS) entry which is preliminary data.</text>
</comment>
<organism evidence="11 12">
    <name type="scientific">Quillaja saponaria</name>
    <name type="common">Soap bark tree</name>
    <dbReference type="NCBI Taxonomy" id="32244"/>
    <lineage>
        <taxon>Eukaryota</taxon>
        <taxon>Viridiplantae</taxon>
        <taxon>Streptophyta</taxon>
        <taxon>Embryophyta</taxon>
        <taxon>Tracheophyta</taxon>
        <taxon>Spermatophyta</taxon>
        <taxon>Magnoliopsida</taxon>
        <taxon>eudicotyledons</taxon>
        <taxon>Gunneridae</taxon>
        <taxon>Pentapetalae</taxon>
        <taxon>rosids</taxon>
        <taxon>fabids</taxon>
        <taxon>Fabales</taxon>
        <taxon>Quillajaceae</taxon>
        <taxon>Quillaja</taxon>
    </lineage>
</organism>
<evidence type="ECO:0000256" key="10">
    <source>
        <dbReference type="ARBA" id="ARBA00031501"/>
    </source>
</evidence>
<evidence type="ECO:0000256" key="8">
    <source>
        <dbReference type="ARBA" id="ARBA00023277"/>
    </source>
</evidence>
<dbReference type="Pfam" id="PF02446">
    <property type="entry name" value="Glyco_hydro_77"/>
    <property type="match status" value="1"/>
</dbReference>
<keyword evidence="12" id="KW-1185">Reference proteome</keyword>
<keyword evidence="8" id="KW-0119">Carbohydrate metabolism</keyword>
<proteinExistence type="inferred from homology"/>
<keyword evidence="6" id="KW-0328">Glycosyltransferase</keyword>
<protein>
    <recommendedName>
        <fullName evidence="4">4-alpha-glucanotransferase</fullName>
        <ecNumber evidence="4">2.4.1.25</ecNumber>
    </recommendedName>
    <alternativeName>
        <fullName evidence="9">Amylomaltase</fullName>
    </alternativeName>
    <alternativeName>
        <fullName evidence="10">Disproportionating enzyme</fullName>
    </alternativeName>
</protein>
<evidence type="ECO:0000313" key="12">
    <source>
        <dbReference type="Proteomes" id="UP001163823"/>
    </source>
</evidence>
<evidence type="ECO:0000256" key="2">
    <source>
        <dbReference type="ARBA" id="ARBA00004496"/>
    </source>
</evidence>
<comment type="subcellular location">
    <subcellularLocation>
        <location evidence="2">Cytoplasm</location>
    </subcellularLocation>
</comment>
<dbReference type="SUPFAM" id="SSF51445">
    <property type="entry name" value="(Trans)glycosidases"/>
    <property type="match status" value="1"/>
</dbReference>
<dbReference type="Proteomes" id="UP001163823">
    <property type="component" value="Chromosome 4"/>
</dbReference>
<dbReference type="GO" id="GO:0005975">
    <property type="term" value="P:carbohydrate metabolic process"/>
    <property type="evidence" value="ECO:0007669"/>
    <property type="project" value="InterPro"/>
</dbReference>
<dbReference type="Gene3D" id="3.20.20.80">
    <property type="entry name" value="Glycosidases"/>
    <property type="match status" value="1"/>
</dbReference>
<evidence type="ECO:0000256" key="7">
    <source>
        <dbReference type="ARBA" id="ARBA00022679"/>
    </source>
</evidence>
<dbReference type="PANTHER" id="PTHR32518">
    <property type="match status" value="1"/>
</dbReference>
<evidence type="ECO:0000256" key="4">
    <source>
        <dbReference type="ARBA" id="ARBA00012560"/>
    </source>
</evidence>
<dbReference type="GO" id="GO:0005737">
    <property type="term" value="C:cytoplasm"/>
    <property type="evidence" value="ECO:0007669"/>
    <property type="project" value="UniProtKB-SubCell"/>
</dbReference>
<comment type="similarity">
    <text evidence="3">Belongs to the disproportionating enzyme family.</text>
</comment>
<evidence type="ECO:0000256" key="9">
    <source>
        <dbReference type="ARBA" id="ARBA00031423"/>
    </source>
</evidence>
<dbReference type="AlphaFoldDB" id="A0AAD7PZI1"/>
<dbReference type="KEGG" id="qsa:O6P43_010003"/>